<comment type="caution">
    <text evidence="2">The sequence shown here is derived from an EMBL/GenBank/DDBJ whole genome shotgun (WGS) entry which is preliminary data.</text>
</comment>
<name>A0A392VJJ5_9FABA</name>
<keyword evidence="3" id="KW-1185">Reference proteome</keyword>
<evidence type="ECO:0000313" key="2">
    <source>
        <dbReference type="EMBL" id="MCI87141.1"/>
    </source>
</evidence>
<evidence type="ECO:0000313" key="3">
    <source>
        <dbReference type="Proteomes" id="UP000265520"/>
    </source>
</evidence>
<sequence length="46" mass="5431">MLRVELEDKAQGNKAQIASIRRDKNRRSNVVNTTDVDPMEEFQDRR</sequence>
<feature type="region of interest" description="Disordered" evidence="1">
    <location>
        <begin position="1"/>
        <end position="46"/>
    </location>
</feature>
<dbReference type="AlphaFoldDB" id="A0A392VJJ5"/>
<evidence type="ECO:0000256" key="1">
    <source>
        <dbReference type="SAM" id="MobiDB-lite"/>
    </source>
</evidence>
<accession>A0A392VJJ5</accession>
<feature type="non-terminal residue" evidence="2">
    <location>
        <position position="46"/>
    </location>
</feature>
<reference evidence="2 3" key="1">
    <citation type="journal article" date="2018" name="Front. Plant Sci.">
        <title>Red Clover (Trifolium pratense) and Zigzag Clover (T. medium) - A Picture of Genomic Similarities and Differences.</title>
        <authorList>
            <person name="Dluhosova J."/>
            <person name="Istvanek J."/>
            <person name="Nedelnik J."/>
            <person name="Repkova J."/>
        </authorList>
    </citation>
    <scope>NUCLEOTIDE SEQUENCE [LARGE SCALE GENOMIC DNA]</scope>
    <source>
        <strain evidence="3">cv. 10/8</strain>
        <tissue evidence="2">Leaf</tissue>
    </source>
</reference>
<dbReference type="EMBL" id="LXQA011158618">
    <property type="protein sequence ID" value="MCI87141.1"/>
    <property type="molecule type" value="Genomic_DNA"/>
</dbReference>
<organism evidence="2 3">
    <name type="scientific">Trifolium medium</name>
    <dbReference type="NCBI Taxonomy" id="97028"/>
    <lineage>
        <taxon>Eukaryota</taxon>
        <taxon>Viridiplantae</taxon>
        <taxon>Streptophyta</taxon>
        <taxon>Embryophyta</taxon>
        <taxon>Tracheophyta</taxon>
        <taxon>Spermatophyta</taxon>
        <taxon>Magnoliopsida</taxon>
        <taxon>eudicotyledons</taxon>
        <taxon>Gunneridae</taxon>
        <taxon>Pentapetalae</taxon>
        <taxon>rosids</taxon>
        <taxon>fabids</taxon>
        <taxon>Fabales</taxon>
        <taxon>Fabaceae</taxon>
        <taxon>Papilionoideae</taxon>
        <taxon>50 kb inversion clade</taxon>
        <taxon>NPAAA clade</taxon>
        <taxon>Hologalegina</taxon>
        <taxon>IRL clade</taxon>
        <taxon>Trifolieae</taxon>
        <taxon>Trifolium</taxon>
    </lineage>
</organism>
<protein>
    <submittedName>
        <fullName evidence="2">Uncharacterized protein</fullName>
    </submittedName>
</protein>
<proteinExistence type="predicted"/>
<dbReference type="Proteomes" id="UP000265520">
    <property type="component" value="Unassembled WGS sequence"/>
</dbReference>
<feature type="compositionally biased region" description="Basic and acidic residues" evidence="1">
    <location>
        <begin position="1"/>
        <end position="11"/>
    </location>
</feature>
<feature type="compositionally biased region" description="Acidic residues" evidence="1">
    <location>
        <begin position="37"/>
        <end position="46"/>
    </location>
</feature>